<reference evidence="1 2" key="1">
    <citation type="submission" date="2020-10" db="EMBL/GenBank/DDBJ databases">
        <title>Connecting structure to function with the recovery of over 1000 high-quality activated sludge metagenome-assembled genomes encoding full-length rRNA genes using long-read sequencing.</title>
        <authorList>
            <person name="Singleton C.M."/>
            <person name="Petriglieri F."/>
            <person name="Kristensen J.M."/>
            <person name="Kirkegaard R.H."/>
            <person name="Michaelsen T.Y."/>
            <person name="Andersen M.H."/>
            <person name="Karst S.M."/>
            <person name="Dueholm M.S."/>
            <person name="Nielsen P.H."/>
            <person name="Albertsen M."/>
        </authorList>
    </citation>
    <scope>NUCLEOTIDE SEQUENCE [LARGE SCALE GENOMIC DNA]</scope>
    <source>
        <strain evidence="1">Ribe_18-Q3-R11-54_BAT3C.373</strain>
    </source>
</reference>
<evidence type="ECO:0000313" key="2">
    <source>
        <dbReference type="Proteomes" id="UP000808349"/>
    </source>
</evidence>
<organism evidence="1 2">
    <name type="scientific">Candidatus Defluviibacterium haderslevense</name>
    <dbReference type="NCBI Taxonomy" id="2981993"/>
    <lineage>
        <taxon>Bacteria</taxon>
        <taxon>Pseudomonadati</taxon>
        <taxon>Bacteroidota</taxon>
        <taxon>Saprospiria</taxon>
        <taxon>Saprospirales</taxon>
        <taxon>Saprospiraceae</taxon>
        <taxon>Candidatus Defluviibacterium</taxon>
    </lineage>
</organism>
<dbReference type="AlphaFoldDB" id="A0A9D7SD87"/>
<dbReference type="Proteomes" id="UP000808349">
    <property type="component" value="Unassembled WGS sequence"/>
</dbReference>
<sequence>MAKQTRLKSIDLNINQQAPVRITIELDIVVHVRKEQHSGAKANFLLAEEALGGSDCPEDKFTYSFETDNAKVLSLTVEGFKKDNPGNSGDFTTCIADANRFRVMVFANELNPGGRAALTLKYLGKDVFSSPKELELGENSFLILNTLAKLPL</sequence>
<proteinExistence type="predicted"/>
<evidence type="ECO:0000313" key="1">
    <source>
        <dbReference type="EMBL" id="MBK9719497.1"/>
    </source>
</evidence>
<protein>
    <submittedName>
        <fullName evidence="1">Uncharacterized protein</fullName>
    </submittedName>
</protein>
<dbReference type="EMBL" id="JADKFW010000021">
    <property type="protein sequence ID" value="MBK9719497.1"/>
    <property type="molecule type" value="Genomic_DNA"/>
</dbReference>
<comment type="caution">
    <text evidence="1">The sequence shown here is derived from an EMBL/GenBank/DDBJ whole genome shotgun (WGS) entry which is preliminary data.</text>
</comment>
<gene>
    <name evidence="1" type="ORF">IPO85_18670</name>
</gene>
<name>A0A9D7SD87_9BACT</name>
<accession>A0A9D7SD87</accession>